<dbReference type="AlphaFoldDB" id="A0A0G1UJT8"/>
<gene>
    <name evidence="2" type="ORF">UY22_C0014G0002</name>
</gene>
<keyword evidence="1" id="KW-0812">Transmembrane</keyword>
<reference evidence="2 3" key="1">
    <citation type="journal article" date="2015" name="Nature">
        <title>rRNA introns, odd ribosomes, and small enigmatic genomes across a large radiation of phyla.</title>
        <authorList>
            <person name="Brown C.T."/>
            <person name="Hug L.A."/>
            <person name="Thomas B.C."/>
            <person name="Sharon I."/>
            <person name="Castelle C.J."/>
            <person name="Singh A."/>
            <person name="Wilkins M.J."/>
            <person name="Williams K.H."/>
            <person name="Banfield J.F."/>
        </authorList>
    </citation>
    <scope>NUCLEOTIDE SEQUENCE [LARGE SCALE GENOMIC DNA]</scope>
</reference>
<proteinExistence type="predicted"/>
<keyword evidence="1" id="KW-1133">Transmembrane helix</keyword>
<feature type="transmembrane region" description="Helical" evidence="1">
    <location>
        <begin position="7"/>
        <end position="26"/>
    </location>
</feature>
<evidence type="ECO:0000313" key="3">
    <source>
        <dbReference type="Proteomes" id="UP000034877"/>
    </source>
</evidence>
<dbReference type="EMBL" id="LCPE01000014">
    <property type="protein sequence ID" value="KKU94381.1"/>
    <property type="molecule type" value="Genomic_DNA"/>
</dbReference>
<organism evidence="2 3">
    <name type="scientific">Candidatus Amesbacteria bacterium GW2011_GWC1_48_10</name>
    <dbReference type="NCBI Taxonomy" id="1618365"/>
    <lineage>
        <taxon>Bacteria</taxon>
        <taxon>Candidatus Amesiibacteriota</taxon>
    </lineage>
</organism>
<sequence>MKAEIKPAEWILGGCAGVFLVLGTLGSIKGEAAMFFIPLGIVLGFLAVANYQWRREAEKKVE</sequence>
<comment type="caution">
    <text evidence="2">The sequence shown here is derived from an EMBL/GenBank/DDBJ whole genome shotgun (WGS) entry which is preliminary data.</text>
</comment>
<accession>A0A0G1UJT8</accession>
<keyword evidence="1" id="KW-0472">Membrane</keyword>
<name>A0A0G1UJT8_9BACT</name>
<evidence type="ECO:0000313" key="2">
    <source>
        <dbReference type="EMBL" id="KKU94381.1"/>
    </source>
</evidence>
<protein>
    <submittedName>
        <fullName evidence="2">Uncharacterized protein</fullName>
    </submittedName>
</protein>
<feature type="transmembrane region" description="Helical" evidence="1">
    <location>
        <begin position="32"/>
        <end position="51"/>
    </location>
</feature>
<evidence type="ECO:0000256" key="1">
    <source>
        <dbReference type="SAM" id="Phobius"/>
    </source>
</evidence>
<dbReference type="Proteomes" id="UP000034877">
    <property type="component" value="Unassembled WGS sequence"/>
</dbReference>